<reference evidence="2" key="1">
    <citation type="submission" date="2024-04" db="EMBL/GenBank/DDBJ databases">
        <title>Phylogenomic analyses of a clade within the roseobacter group suggest taxonomic reassignments of species of the genera Aestuariivita, Citreicella, Loktanella, Nautella, Pelagibaca, Ruegeria, Thalassobius, Thiobacimonas and Tropicibacter, and the proposal o.</title>
        <authorList>
            <person name="Jeon C.O."/>
        </authorList>
    </citation>
    <scope>NUCLEOTIDE SEQUENCE [LARGE SCALE GENOMIC DNA]</scope>
    <source>
        <strain evidence="2">BS5-3</strain>
    </source>
</reference>
<evidence type="ECO:0008006" key="3">
    <source>
        <dbReference type="Google" id="ProtNLM"/>
    </source>
</evidence>
<name>A0ABZ2V6F4_9RHOB</name>
<evidence type="ECO:0000313" key="2">
    <source>
        <dbReference type="Proteomes" id="UP001440612"/>
    </source>
</evidence>
<proteinExistence type="predicted"/>
<accession>A0ABZ2V6F4</accession>
<dbReference type="RefSeq" id="WP_341366896.1">
    <property type="nucleotide sequence ID" value="NZ_CP150951.2"/>
</dbReference>
<evidence type="ECO:0000313" key="1">
    <source>
        <dbReference type="EMBL" id="WZC48783.1"/>
    </source>
</evidence>
<protein>
    <recommendedName>
        <fullName evidence="3">DUF1127 domain-containing protein</fullName>
    </recommendedName>
</protein>
<dbReference type="Proteomes" id="UP001440612">
    <property type="component" value="Chromosome"/>
</dbReference>
<dbReference type="EMBL" id="CP150951">
    <property type="protein sequence ID" value="WZC48783.1"/>
    <property type="molecule type" value="Genomic_DNA"/>
</dbReference>
<gene>
    <name evidence="1" type="ORF">AABB29_18405</name>
</gene>
<sequence>MKIMTTRVGKRDRFAKFPTRFNAGFSKQISDHQARDIGLSVAELARLRFVWPSESADHPLL</sequence>
<keyword evidence="2" id="KW-1185">Reference proteome</keyword>
<organism evidence="1 2">
    <name type="scientific">Yoonia phaeophyticola</name>
    <dbReference type="NCBI Taxonomy" id="3137369"/>
    <lineage>
        <taxon>Bacteria</taxon>
        <taxon>Pseudomonadati</taxon>
        <taxon>Pseudomonadota</taxon>
        <taxon>Alphaproteobacteria</taxon>
        <taxon>Rhodobacterales</taxon>
        <taxon>Paracoccaceae</taxon>
        <taxon>Yoonia</taxon>
    </lineage>
</organism>